<comment type="caution">
    <text evidence="7">The sequence shown here is derived from an EMBL/GenBank/DDBJ whole genome shotgun (WGS) entry which is preliminary data.</text>
</comment>
<evidence type="ECO:0000256" key="1">
    <source>
        <dbReference type="ARBA" id="ARBA00004370"/>
    </source>
</evidence>
<evidence type="ECO:0000259" key="6">
    <source>
        <dbReference type="Pfam" id="PF13664"/>
    </source>
</evidence>
<feature type="transmembrane region" description="Helical" evidence="5">
    <location>
        <begin position="51"/>
        <end position="72"/>
    </location>
</feature>
<feature type="domain" description="TMEM205-like" evidence="6">
    <location>
        <begin position="8"/>
        <end position="115"/>
    </location>
</feature>
<sequence length="157" mass="17618">MKSIYLFLLAVLVGVEIALGAFVAPVIFYPAKFIGEAVLTHFQNGILMSQIFVKYNYILLGVSAFVFLYDVVGLKFKECFHIKISAFALSAINLSLALSFVYYFTPFIIEAQALGEAMTKGNAEFDAMHKASEYVMKLMMLAQFLLFFVRSFKGKSE</sequence>
<evidence type="ECO:0000256" key="3">
    <source>
        <dbReference type="ARBA" id="ARBA00022989"/>
    </source>
</evidence>
<keyword evidence="4 5" id="KW-0472">Membrane</keyword>
<dbReference type="InterPro" id="IPR025423">
    <property type="entry name" value="TMEM205-like"/>
</dbReference>
<protein>
    <recommendedName>
        <fullName evidence="6">TMEM205-like domain-containing protein</fullName>
    </recommendedName>
</protein>
<gene>
    <name evidence="7" type="ORF">LMG8286_00380</name>
</gene>
<dbReference type="EMBL" id="CAJHOE010000001">
    <property type="protein sequence ID" value="CAD7286547.1"/>
    <property type="molecule type" value="Genomic_DNA"/>
</dbReference>
<proteinExistence type="predicted"/>
<keyword evidence="2 5" id="KW-0812">Transmembrane</keyword>
<reference evidence="7 8" key="1">
    <citation type="submission" date="2020-11" db="EMBL/GenBank/DDBJ databases">
        <authorList>
            <person name="Peeters C."/>
        </authorList>
    </citation>
    <scope>NUCLEOTIDE SEQUENCE [LARGE SCALE GENOMIC DNA]</scope>
    <source>
        <strain evidence="7 8">LMG 8286</strain>
    </source>
</reference>
<feature type="transmembrane region" description="Helical" evidence="5">
    <location>
        <begin position="84"/>
        <end position="104"/>
    </location>
</feature>
<comment type="subcellular location">
    <subcellularLocation>
        <location evidence="1">Membrane</location>
    </subcellularLocation>
</comment>
<dbReference type="Pfam" id="PF13664">
    <property type="entry name" value="DUF4149"/>
    <property type="match status" value="1"/>
</dbReference>
<organism evidence="7 8">
    <name type="scientific">Campylobacter suis</name>
    <dbReference type="NCBI Taxonomy" id="2790657"/>
    <lineage>
        <taxon>Bacteria</taxon>
        <taxon>Pseudomonadati</taxon>
        <taxon>Campylobacterota</taxon>
        <taxon>Epsilonproteobacteria</taxon>
        <taxon>Campylobacterales</taxon>
        <taxon>Campylobacteraceae</taxon>
        <taxon>Campylobacter</taxon>
    </lineage>
</organism>
<dbReference type="Proteomes" id="UP000789359">
    <property type="component" value="Unassembled WGS sequence"/>
</dbReference>
<keyword evidence="3 5" id="KW-1133">Transmembrane helix</keyword>
<dbReference type="RefSeq" id="WP_230056170.1">
    <property type="nucleotide sequence ID" value="NZ_CAJHOE010000001.1"/>
</dbReference>
<accession>A0ABN7K1Y1</accession>
<evidence type="ECO:0000256" key="2">
    <source>
        <dbReference type="ARBA" id="ARBA00022692"/>
    </source>
</evidence>
<evidence type="ECO:0000256" key="4">
    <source>
        <dbReference type="ARBA" id="ARBA00023136"/>
    </source>
</evidence>
<feature type="transmembrane region" description="Helical" evidence="5">
    <location>
        <begin position="134"/>
        <end position="152"/>
    </location>
</feature>
<name>A0ABN7K1Y1_9BACT</name>
<evidence type="ECO:0000313" key="7">
    <source>
        <dbReference type="EMBL" id="CAD7286547.1"/>
    </source>
</evidence>
<evidence type="ECO:0000256" key="5">
    <source>
        <dbReference type="SAM" id="Phobius"/>
    </source>
</evidence>
<feature type="transmembrane region" description="Helical" evidence="5">
    <location>
        <begin position="7"/>
        <end position="31"/>
    </location>
</feature>
<keyword evidence="8" id="KW-1185">Reference proteome</keyword>
<evidence type="ECO:0000313" key="8">
    <source>
        <dbReference type="Proteomes" id="UP000789359"/>
    </source>
</evidence>